<dbReference type="InterPro" id="IPR003689">
    <property type="entry name" value="ZIP"/>
</dbReference>
<evidence type="ECO:0000256" key="12">
    <source>
        <dbReference type="SAM" id="MobiDB-lite"/>
    </source>
</evidence>
<evidence type="ECO:0000256" key="6">
    <source>
        <dbReference type="ARBA" id="ARBA00023136"/>
    </source>
</evidence>
<feature type="compositionally biased region" description="Basic and acidic residues" evidence="12">
    <location>
        <begin position="91"/>
        <end position="126"/>
    </location>
</feature>
<dbReference type="Proteomes" id="UP000551758">
    <property type="component" value="Unassembled WGS sequence"/>
</dbReference>
<evidence type="ECO:0000313" key="14">
    <source>
        <dbReference type="Proteomes" id="UP000551758"/>
    </source>
</evidence>
<dbReference type="GO" id="GO:0006882">
    <property type="term" value="P:intracellular zinc ion homeostasis"/>
    <property type="evidence" value="ECO:0007669"/>
    <property type="project" value="TreeGrafter"/>
</dbReference>
<dbReference type="GO" id="GO:0016020">
    <property type="term" value="C:membrane"/>
    <property type="evidence" value="ECO:0007669"/>
    <property type="project" value="InterPro"/>
</dbReference>
<organism evidence="13 14">
    <name type="scientific">Diceros bicornis minor</name>
    <name type="common">South-central black rhinoceros</name>
    <dbReference type="NCBI Taxonomy" id="77932"/>
    <lineage>
        <taxon>Eukaryota</taxon>
        <taxon>Metazoa</taxon>
        <taxon>Chordata</taxon>
        <taxon>Craniata</taxon>
        <taxon>Vertebrata</taxon>
        <taxon>Euteleostomi</taxon>
        <taxon>Mammalia</taxon>
        <taxon>Eutheria</taxon>
        <taxon>Laurasiatheria</taxon>
        <taxon>Perissodactyla</taxon>
        <taxon>Rhinocerotidae</taxon>
        <taxon>Diceros</taxon>
    </lineage>
</organism>
<feature type="compositionally biased region" description="Basic and acidic residues" evidence="12">
    <location>
        <begin position="1"/>
        <end position="15"/>
    </location>
</feature>
<evidence type="ECO:0000256" key="3">
    <source>
        <dbReference type="ARBA" id="ARBA00022692"/>
    </source>
</evidence>
<evidence type="ECO:0000256" key="10">
    <source>
        <dbReference type="ARBA" id="ARBA00042780"/>
    </source>
</evidence>
<dbReference type="PANTHER" id="PTHR16950:SF25">
    <property type="entry name" value="ZINC TRANSPORTER SLC39A7"/>
    <property type="match status" value="1"/>
</dbReference>
<feature type="region of interest" description="Disordered" evidence="12">
    <location>
        <begin position="91"/>
        <end position="127"/>
    </location>
</feature>
<evidence type="ECO:0000256" key="7">
    <source>
        <dbReference type="ARBA" id="ARBA00034634"/>
    </source>
</evidence>
<evidence type="ECO:0000256" key="1">
    <source>
        <dbReference type="ARBA" id="ARBA00004257"/>
    </source>
</evidence>
<evidence type="ECO:0000256" key="11">
    <source>
        <dbReference type="ARBA" id="ARBA00043053"/>
    </source>
</evidence>
<dbReference type="EMBL" id="JACDTQ010000948">
    <property type="protein sequence ID" value="KAF5924624.1"/>
    <property type="molecule type" value="Genomic_DNA"/>
</dbReference>
<dbReference type="GO" id="GO:0005794">
    <property type="term" value="C:Golgi apparatus"/>
    <property type="evidence" value="ECO:0007669"/>
    <property type="project" value="UniProtKB-SubCell"/>
</dbReference>
<dbReference type="Pfam" id="PF02535">
    <property type="entry name" value="Zip"/>
    <property type="match status" value="1"/>
</dbReference>
<protein>
    <recommendedName>
        <fullName evidence="9">Zinc transporter SLC39A7</fullName>
    </recommendedName>
    <alternativeName>
        <fullName evidence="10">Solute carrier family 39 member 7</fullName>
    </alternativeName>
    <alternativeName>
        <fullName evidence="11">Zrt-, Irt-like protein 7</fullName>
    </alternativeName>
</protein>
<comment type="similarity">
    <text evidence="8">Belongs to the ZIP transporter (TC 2.A.5) family. KE4/Catsup subfamily.</text>
</comment>
<feature type="region of interest" description="Disordered" evidence="12">
    <location>
        <begin position="1"/>
        <end position="21"/>
    </location>
</feature>
<evidence type="ECO:0000256" key="5">
    <source>
        <dbReference type="ARBA" id="ARBA00022989"/>
    </source>
</evidence>
<evidence type="ECO:0000256" key="9">
    <source>
        <dbReference type="ARBA" id="ARBA00039859"/>
    </source>
</evidence>
<evidence type="ECO:0000256" key="4">
    <source>
        <dbReference type="ARBA" id="ARBA00022906"/>
    </source>
</evidence>
<evidence type="ECO:0000313" key="13">
    <source>
        <dbReference type="EMBL" id="KAF5924624.1"/>
    </source>
</evidence>
<keyword evidence="6" id="KW-0472">Membrane</keyword>
<sequence length="257" mass="27344">MGERPIGVDRGHEWSEADPAQNLIPPASGALWEGPVLSVGLWVLSGTVASLVVEKFVIHVTGGHTHTHGHTRKSRTWKTRASFKVEAELRGRREGSRGLVEERGGSTEPKDGPWRPQNSEEKKPGSDLHVSANLNLAADLACSFTDGLDVGASFQRDQGLGILTTMTILLHEVSASWSSQAVGALAGTACALLTQGRAVGSEVQVVRVPAGTTWVLPCTAGGFIQVATESVLPELSLLEVLGLRKQVVMTVLIAHRE</sequence>
<comment type="caution">
    <text evidence="13">The sequence shown here is derived from an EMBL/GenBank/DDBJ whole genome shotgun (WGS) entry which is preliminary data.</text>
</comment>
<name>A0A7J7FA79_DICBM</name>
<comment type="subcellular location">
    <subcellularLocation>
        <location evidence="1">Golgi apparatus</location>
        <location evidence="1">cis-Golgi network membrane</location>
        <topology evidence="1">Multi-pass membrane protein</topology>
    </subcellularLocation>
</comment>
<reference evidence="13 14" key="1">
    <citation type="journal article" date="2020" name="Mol. Biol. Evol.">
        <title>Interspecific Gene Flow and the Evolution of Specialization in Black and White Rhinoceros.</title>
        <authorList>
            <person name="Moodley Y."/>
            <person name="Westbury M.V."/>
            <person name="Russo I.M."/>
            <person name="Gopalakrishnan S."/>
            <person name="Rakotoarivelo A."/>
            <person name="Olsen R.A."/>
            <person name="Prost S."/>
            <person name="Tunstall T."/>
            <person name="Ryder O.A."/>
            <person name="Dalen L."/>
            <person name="Bruford M.W."/>
        </authorList>
    </citation>
    <scope>NUCLEOTIDE SEQUENCE [LARGE SCALE GENOMIC DNA]</scope>
    <source>
        <strain evidence="13">SBR-YM</strain>
        <tissue evidence="13">Skin</tissue>
    </source>
</reference>
<keyword evidence="3" id="KW-0812">Transmembrane</keyword>
<keyword evidence="4" id="KW-0406">Ion transport</keyword>
<dbReference type="PANTHER" id="PTHR16950">
    <property type="entry name" value="ZINC TRANSPORTER SLC39A7 HISTIDINE-RICH MEMBRANE PROTEIN KE4"/>
    <property type="match status" value="1"/>
</dbReference>
<evidence type="ECO:0000256" key="2">
    <source>
        <dbReference type="ARBA" id="ARBA00022448"/>
    </source>
</evidence>
<keyword evidence="5" id="KW-1133">Transmembrane helix</keyword>
<gene>
    <name evidence="13" type="ORF">HPG69_004496</name>
</gene>
<keyword evidence="4" id="KW-0862">Zinc</keyword>
<dbReference type="GO" id="GO:0005385">
    <property type="term" value="F:zinc ion transmembrane transporter activity"/>
    <property type="evidence" value="ECO:0007669"/>
    <property type="project" value="TreeGrafter"/>
</dbReference>
<keyword evidence="2" id="KW-0813">Transport</keyword>
<comment type="catalytic activity">
    <reaction evidence="7">
        <text>Zn(2+)(in) = Zn(2+)(out)</text>
        <dbReference type="Rhea" id="RHEA:29351"/>
        <dbReference type="ChEBI" id="CHEBI:29105"/>
    </reaction>
</comment>
<evidence type="ECO:0000256" key="8">
    <source>
        <dbReference type="ARBA" id="ARBA00038485"/>
    </source>
</evidence>
<accession>A0A7J7FA79</accession>
<proteinExistence type="inferred from homology"/>
<keyword evidence="14" id="KW-1185">Reference proteome</keyword>
<dbReference type="AlphaFoldDB" id="A0A7J7FA79"/>
<keyword evidence="4" id="KW-0864">Zinc transport</keyword>